<evidence type="ECO:0000313" key="2">
    <source>
        <dbReference type="EMBL" id="CAD7235960.1"/>
    </source>
</evidence>
<gene>
    <name evidence="2" type="ORF">CTOB1V02_LOCUS13775</name>
</gene>
<sequence>MSVSGGAGPFGLDTLDSTIAAAWRESEERNYPASSPYASQLGGSCYGSIPRAQGTAGDRTRILPQCWKTLYHLLDLYALVPETKTLQPVRQKPLSLSAPPGEHPMTTPVLTVADEAGNGVTLRGHKKGGTSGHRRTASRIFARRSGNVTASGGAVDVADSAHRHVSVTQEVDSPVTTRDATAAAGAKEEHGRNKPVTGAEDSKAPHSGTGAMTSSLHAGDVTFAVDHLNKESGHQEKLRVMIFGVARVQRVRLLATLS</sequence>
<accession>A0A7R8WQ06</accession>
<reference evidence="2" key="1">
    <citation type="submission" date="2020-11" db="EMBL/GenBank/DDBJ databases">
        <authorList>
            <person name="Tran Van P."/>
        </authorList>
    </citation>
    <scope>NUCLEOTIDE SEQUENCE</scope>
</reference>
<name>A0A7R8WQ06_9CRUS</name>
<dbReference type="EMBL" id="OB675716">
    <property type="protein sequence ID" value="CAD7235960.1"/>
    <property type="molecule type" value="Genomic_DNA"/>
</dbReference>
<feature type="non-terminal residue" evidence="2">
    <location>
        <position position="1"/>
    </location>
</feature>
<dbReference type="AlphaFoldDB" id="A0A7R8WQ06"/>
<feature type="compositionally biased region" description="Polar residues" evidence="1">
    <location>
        <begin position="166"/>
        <end position="179"/>
    </location>
</feature>
<evidence type="ECO:0000256" key="1">
    <source>
        <dbReference type="SAM" id="MobiDB-lite"/>
    </source>
</evidence>
<feature type="region of interest" description="Disordered" evidence="1">
    <location>
        <begin position="165"/>
        <end position="214"/>
    </location>
</feature>
<organism evidence="2">
    <name type="scientific">Cyprideis torosa</name>
    <dbReference type="NCBI Taxonomy" id="163714"/>
    <lineage>
        <taxon>Eukaryota</taxon>
        <taxon>Metazoa</taxon>
        <taxon>Ecdysozoa</taxon>
        <taxon>Arthropoda</taxon>
        <taxon>Crustacea</taxon>
        <taxon>Oligostraca</taxon>
        <taxon>Ostracoda</taxon>
        <taxon>Podocopa</taxon>
        <taxon>Podocopida</taxon>
        <taxon>Cytherocopina</taxon>
        <taxon>Cytheroidea</taxon>
        <taxon>Cytherideidae</taxon>
        <taxon>Cyprideis</taxon>
    </lineage>
</organism>
<dbReference type="OrthoDB" id="10051416at2759"/>
<proteinExistence type="predicted"/>
<protein>
    <submittedName>
        <fullName evidence="2">Uncharacterized protein</fullName>
    </submittedName>
</protein>